<dbReference type="GO" id="GO:0008833">
    <property type="term" value="F:deoxyribonuclease IV (phage-T4-induced) activity"/>
    <property type="evidence" value="ECO:0007669"/>
    <property type="project" value="UniProtKB-UniRule"/>
</dbReference>
<sequence length="286" mass="30675">MTLPSLLGAHVSSAGGTPQAPPRAHAIAATALQLFTKQANRWAERDCADDECGAFGTALSATDVRTTVSHDSYLINLASPDPTLRARSIESFAAELRRCGSLGIDLLVSHPGNYMDEREAGLARNADAIAEALEMVPCRTILCLETTAGAGTVLGASFEELAAIIDRLPAHLQPRVGVCLDTCHVYSAGYDLANDYDGVWARFEDTLGMDRLKVLHLNDSKTPFGSRKDRHELIAEGSIGEGAFRRLMTDARLAHVPKILETPKGDDATVTDSRMIALLRSYEAAG</sequence>
<dbReference type="EMBL" id="BRXS01000007">
    <property type="protein sequence ID" value="GLC28117.1"/>
    <property type="molecule type" value="Genomic_DNA"/>
</dbReference>
<gene>
    <name evidence="11" type="primary">nfo_2</name>
    <name evidence="9" type="synonym">nfo</name>
    <name evidence="11" type="ORF">rosag_46300</name>
</gene>
<keyword evidence="7 9" id="KW-0862">Zinc</keyword>
<keyword evidence="2 9" id="KW-0540">Nuclease</keyword>
<comment type="function">
    <text evidence="9">Endonuclease IV plays a role in DNA repair. It cleaves phosphodiester bonds at apurinic or apyrimidinic (AP) sites, generating a 3'-hydroxyl group and a 5'-terminal sugar phosphate.</text>
</comment>
<keyword evidence="3 9" id="KW-0479">Metal-binding</keyword>
<evidence type="ECO:0000256" key="6">
    <source>
        <dbReference type="ARBA" id="ARBA00022801"/>
    </source>
</evidence>
<dbReference type="PANTHER" id="PTHR21445:SF0">
    <property type="entry name" value="APURINIC-APYRIMIDINIC ENDONUCLEASE"/>
    <property type="match status" value="1"/>
</dbReference>
<dbReference type="GO" id="GO:0003677">
    <property type="term" value="F:DNA binding"/>
    <property type="evidence" value="ECO:0007669"/>
    <property type="project" value="InterPro"/>
</dbReference>
<dbReference type="PROSITE" id="PS00731">
    <property type="entry name" value="AP_NUCLEASE_F2_3"/>
    <property type="match status" value="1"/>
</dbReference>
<dbReference type="AlphaFoldDB" id="A0AA37QB78"/>
<feature type="binding site" evidence="9">
    <location>
        <position position="184"/>
    </location>
    <ligand>
        <name>Zn(2+)</name>
        <dbReference type="ChEBI" id="CHEBI:29105"/>
        <label>3</label>
    </ligand>
</feature>
<comment type="caution">
    <text evidence="11">The sequence shown here is derived from an EMBL/GenBank/DDBJ whole genome shotgun (WGS) entry which is preliminary data.</text>
</comment>
<dbReference type="GO" id="GO:0003906">
    <property type="term" value="F:DNA-(apurinic or apyrimidinic site) endonuclease activity"/>
    <property type="evidence" value="ECO:0007669"/>
    <property type="project" value="TreeGrafter"/>
</dbReference>
<dbReference type="PROSITE" id="PS51432">
    <property type="entry name" value="AP_NUCLEASE_F2_4"/>
    <property type="match status" value="1"/>
</dbReference>
<accession>A0AA37QB78</accession>
<dbReference type="InterPro" id="IPR013022">
    <property type="entry name" value="Xyl_isomerase-like_TIM-brl"/>
</dbReference>
<dbReference type="InterPro" id="IPR018246">
    <property type="entry name" value="AP_endonuc_F2_Zn_BS"/>
</dbReference>
<dbReference type="InterPro" id="IPR001719">
    <property type="entry name" value="AP_endonuc_2"/>
</dbReference>
<evidence type="ECO:0000313" key="12">
    <source>
        <dbReference type="Proteomes" id="UP001161325"/>
    </source>
</evidence>
<evidence type="ECO:0000256" key="9">
    <source>
        <dbReference type="HAMAP-Rule" id="MF_00152"/>
    </source>
</evidence>
<dbReference type="PROSITE" id="PS00729">
    <property type="entry name" value="AP_NUCLEASE_F2_1"/>
    <property type="match status" value="1"/>
</dbReference>
<evidence type="ECO:0000256" key="5">
    <source>
        <dbReference type="ARBA" id="ARBA00022763"/>
    </source>
</evidence>
<feature type="binding site" evidence="9">
    <location>
        <position position="181"/>
    </location>
    <ligand>
        <name>Zn(2+)</name>
        <dbReference type="ChEBI" id="CHEBI:29105"/>
        <label>2</label>
    </ligand>
</feature>
<feature type="binding site" evidence="9">
    <location>
        <position position="70"/>
    </location>
    <ligand>
        <name>Zn(2+)</name>
        <dbReference type="ChEBI" id="CHEBI:29105"/>
        <label>1</label>
    </ligand>
</feature>
<evidence type="ECO:0000256" key="7">
    <source>
        <dbReference type="ARBA" id="ARBA00022833"/>
    </source>
</evidence>
<organism evidence="11 12">
    <name type="scientific">Roseisolibacter agri</name>
    <dbReference type="NCBI Taxonomy" id="2014610"/>
    <lineage>
        <taxon>Bacteria</taxon>
        <taxon>Pseudomonadati</taxon>
        <taxon>Gemmatimonadota</taxon>
        <taxon>Gemmatimonadia</taxon>
        <taxon>Gemmatimonadales</taxon>
        <taxon>Gemmatimonadaceae</taxon>
        <taxon>Roseisolibacter</taxon>
    </lineage>
</organism>
<feature type="binding site" evidence="9">
    <location>
        <position position="231"/>
    </location>
    <ligand>
        <name>Zn(2+)</name>
        <dbReference type="ChEBI" id="CHEBI:29105"/>
        <label>3</label>
    </ligand>
</feature>
<proteinExistence type="inferred from homology"/>
<comment type="cofactor">
    <cofactor evidence="9">
        <name>Zn(2+)</name>
        <dbReference type="ChEBI" id="CHEBI:29105"/>
    </cofactor>
    <text evidence="9">Binds 3 Zn(2+) ions.</text>
</comment>
<evidence type="ECO:0000256" key="2">
    <source>
        <dbReference type="ARBA" id="ARBA00022722"/>
    </source>
</evidence>
<feature type="binding site" evidence="9">
    <location>
        <position position="145"/>
    </location>
    <ligand>
        <name>Zn(2+)</name>
        <dbReference type="ChEBI" id="CHEBI:29105"/>
        <label>2</label>
    </ligand>
</feature>
<dbReference type="FunFam" id="3.20.20.150:FF:000001">
    <property type="entry name" value="Probable endonuclease 4"/>
    <property type="match status" value="1"/>
</dbReference>
<keyword evidence="6 9" id="KW-0378">Hydrolase</keyword>
<dbReference type="Gene3D" id="3.20.20.150">
    <property type="entry name" value="Divalent-metal-dependent TIM barrel enzymes"/>
    <property type="match status" value="1"/>
</dbReference>
<dbReference type="PROSITE" id="PS00730">
    <property type="entry name" value="AP_NUCLEASE_F2_2"/>
    <property type="match status" value="1"/>
</dbReference>
<protein>
    <recommendedName>
        <fullName evidence="9">Probable endonuclease 4</fullName>
        <ecNumber evidence="9">3.1.21.2</ecNumber>
    </recommendedName>
    <alternativeName>
        <fullName evidence="9">Endodeoxyribonuclease IV</fullName>
    </alternativeName>
    <alternativeName>
        <fullName evidence="9">Endonuclease IV</fullName>
    </alternativeName>
</protein>
<evidence type="ECO:0000256" key="8">
    <source>
        <dbReference type="ARBA" id="ARBA00023204"/>
    </source>
</evidence>
<dbReference type="SMART" id="SM00518">
    <property type="entry name" value="AP2Ec"/>
    <property type="match status" value="1"/>
</dbReference>
<dbReference type="PANTHER" id="PTHR21445">
    <property type="entry name" value="ENDONUCLEASE IV ENDODEOXYRIBONUCLEASE IV"/>
    <property type="match status" value="1"/>
</dbReference>
<evidence type="ECO:0000259" key="10">
    <source>
        <dbReference type="Pfam" id="PF01261"/>
    </source>
</evidence>
<dbReference type="SUPFAM" id="SSF51658">
    <property type="entry name" value="Xylose isomerase-like"/>
    <property type="match status" value="1"/>
</dbReference>
<keyword evidence="8 9" id="KW-0234">DNA repair</keyword>
<reference evidence="11" key="1">
    <citation type="submission" date="2022-08" db="EMBL/GenBank/DDBJ databases">
        <title>Draft genome sequencing of Roseisolibacter agri AW1220.</title>
        <authorList>
            <person name="Tobiishi Y."/>
            <person name="Tonouchi A."/>
        </authorList>
    </citation>
    <scope>NUCLEOTIDE SEQUENCE</scope>
    <source>
        <strain evidence="11">AW1220</strain>
    </source>
</reference>
<dbReference type="RefSeq" id="WP_284352540.1">
    <property type="nucleotide sequence ID" value="NZ_BRXS01000007.1"/>
</dbReference>
<name>A0AA37QB78_9BACT</name>
<dbReference type="GO" id="GO:0008270">
    <property type="term" value="F:zinc ion binding"/>
    <property type="evidence" value="ECO:0007669"/>
    <property type="project" value="UniProtKB-UniRule"/>
</dbReference>
<dbReference type="CDD" id="cd00019">
    <property type="entry name" value="AP2Ec"/>
    <property type="match status" value="1"/>
</dbReference>
<dbReference type="GO" id="GO:0008081">
    <property type="term" value="F:phosphoric diester hydrolase activity"/>
    <property type="evidence" value="ECO:0007669"/>
    <property type="project" value="TreeGrafter"/>
</dbReference>
<evidence type="ECO:0000313" key="11">
    <source>
        <dbReference type="EMBL" id="GLC28117.1"/>
    </source>
</evidence>
<feature type="binding site" evidence="9">
    <location>
        <position position="216"/>
    </location>
    <ligand>
        <name>Zn(2+)</name>
        <dbReference type="ChEBI" id="CHEBI:29105"/>
        <label>2</label>
    </ligand>
</feature>
<evidence type="ECO:0000256" key="1">
    <source>
        <dbReference type="ARBA" id="ARBA00005340"/>
    </source>
</evidence>
<feature type="domain" description="Xylose isomerase-like TIM barrel" evidence="10">
    <location>
        <begin position="24"/>
        <end position="275"/>
    </location>
</feature>
<feature type="binding site" evidence="9">
    <location>
        <position position="145"/>
    </location>
    <ligand>
        <name>Zn(2+)</name>
        <dbReference type="ChEBI" id="CHEBI:29105"/>
        <label>1</label>
    </ligand>
</feature>
<feature type="binding site" evidence="9">
    <location>
        <position position="110"/>
    </location>
    <ligand>
        <name>Zn(2+)</name>
        <dbReference type="ChEBI" id="CHEBI:29105"/>
        <label>1</label>
    </ligand>
</feature>
<keyword evidence="12" id="KW-1185">Reference proteome</keyword>
<feature type="binding site" evidence="9">
    <location>
        <position position="229"/>
    </location>
    <ligand>
        <name>Zn(2+)</name>
        <dbReference type="ChEBI" id="CHEBI:29105"/>
        <label>3</label>
    </ligand>
</feature>
<dbReference type="EC" id="3.1.21.2" evidence="9"/>
<dbReference type="Pfam" id="PF01261">
    <property type="entry name" value="AP_endonuc_2"/>
    <property type="match status" value="1"/>
</dbReference>
<evidence type="ECO:0000256" key="3">
    <source>
        <dbReference type="ARBA" id="ARBA00022723"/>
    </source>
</evidence>
<evidence type="ECO:0000256" key="4">
    <source>
        <dbReference type="ARBA" id="ARBA00022759"/>
    </source>
</evidence>
<dbReference type="GO" id="GO:0006284">
    <property type="term" value="P:base-excision repair"/>
    <property type="evidence" value="ECO:0007669"/>
    <property type="project" value="TreeGrafter"/>
</dbReference>
<comment type="catalytic activity">
    <reaction evidence="9">
        <text>Endonucleolytic cleavage to 5'-phosphooligonucleotide end-products.</text>
        <dbReference type="EC" id="3.1.21.2"/>
    </reaction>
</comment>
<comment type="similarity">
    <text evidence="1 9">Belongs to the AP endonuclease 2 family.</text>
</comment>
<dbReference type="HAMAP" id="MF_00152">
    <property type="entry name" value="Nfo"/>
    <property type="match status" value="1"/>
</dbReference>
<keyword evidence="4 9" id="KW-0255">Endonuclease</keyword>
<dbReference type="NCBIfam" id="TIGR00587">
    <property type="entry name" value="nfo"/>
    <property type="match status" value="1"/>
</dbReference>
<keyword evidence="5 9" id="KW-0227">DNA damage</keyword>
<dbReference type="InterPro" id="IPR036237">
    <property type="entry name" value="Xyl_isomerase-like_sf"/>
</dbReference>
<feature type="binding site" evidence="9">
    <location>
        <position position="261"/>
    </location>
    <ligand>
        <name>Zn(2+)</name>
        <dbReference type="ChEBI" id="CHEBI:29105"/>
        <label>2</label>
    </ligand>
</feature>
<dbReference type="Proteomes" id="UP001161325">
    <property type="component" value="Unassembled WGS sequence"/>
</dbReference>